<organism evidence="1">
    <name type="scientific">Arion vulgaris</name>
    <dbReference type="NCBI Taxonomy" id="1028688"/>
    <lineage>
        <taxon>Eukaryota</taxon>
        <taxon>Metazoa</taxon>
        <taxon>Spiralia</taxon>
        <taxon>Lophotrochozoa</taxon>
        <taxon>Mollusca</taxon>
        <taxon>Gastropoda</taxon>
        <taxon>Heterobranchia</taxon>
        <taxon>Euthyneura</taxon>
        <taxon>Panpulmonata</taxon>
        <taxon>Eupulmonata</taxon>
        <taxon>Stylommatophora</taxon>
        <taxon>Helicina</taxon>
        <taxon>Arionoidea</taxon>
        <taxon>Arionidae</taxon>
        <taxon>Arion</taxon>
    </lineage>
</organism>
<proteinExistence type="predicted"/>
<dbReference type="AlphaFoldDB" id="A0A0B6YKH3"/>
<evidence type="ECO:0000313" key="1">
    <source>
        <dbReference type="EMBL" id="CEK56687.1"/>
    </source>
</evidence>
<name>A0A0B6YKH3_9EUPU</name>
<protein>
    <submittedName>
        <fullName evidence="1">Uncharacterized protein</fullName>
    </submittedName>
</protein>
<reference evidence="1" key="1">
    <citation type="submission" date="2014-12" db="EMBL/GenBank/DDBJ databases">
        <title>Insight into the proteome of Arion vulgaris.</title>
        <authorList>
            <person name="Aradska J."/>
            <person name="Bulat T."/>
            <person name="Smidak R."/>
            <person name="Sarate P."/>
            <person name="Gangsoo J."/>
            <person name="Sialana F."/>
            <person name="Bilban M."/>
            <person name="Lubec G."/>
        </authorList>
    </citation>
    <scope>NUCLEOTIDE SEQUENCE</scope>
    <source>
        <tissue evidence="1">Skin</tissue>
    </source>
</reference>
<gene>
    <name evidence="1" type="primary">ORF28279</name>
</gene>
<sequence length="61" mass="6666">MLTCGDILMNDPIFVKSVSIPTHTLLVFTNIFHSFIKTLNGSYAASAHTSPQLLPNSEDIC</sequence>
<dbReference type="EMBL" id="HACG01009822">
    <property type="protein sequence ID" value="CEK56687.1"/>
    <property type="molecule type" value="Transcribed_RNA"/>
</dbReference>
<accession>A0A0B6YKH3</accession>